<dbReference type="AlphaFoldDB" id="A0A8S1ZN45"/>
<sequence>MFHSRSFDFFENSLPIIPEQKRVIESGSVSSIAEHKRTNLSVLEGGVRVWPLIADMDKFLENKGLCDCPGQCSRKDLVLVPQGATKFGDQGNQHNMHRKKVVDDINGILILSLGDKMAKIS</sequence>
<organism evidence="1 2">
    <name type="scientific">Arabidopsis arenosa</name>
    <name type="common">Sand rock-cress</name>
    <name type="synonym">Cardaminopsis arenosa</name>
    <dbReference type="NCBI Taxonomy" id="38785"/>
    <lineage>
        <taxon>Eukaryota</taxon>
        <taxon>Viridiplantae</taxon>
        <taxon>Streptophyta</taxon>
        <taxon>Embryophyta</taxon>
        <taxon>Tracheophyta</taxon>
        <taxon>Spermatophyta</taxon>
        <taxon>Magnoliopsida</taxon>
        <taxon>eudicotyledons</taxon>
        <taxon>Gunneridae</taxon>
        <taxon>Pentapetalae</taxon>
        <taxon>rosids</taxon>
        <taxon>malvids</taxon>
        <taxon>Brassicales</taxon>
        <taxon>Brassicaceae</taxon>
        <taxon>Camelineae</taxon>
        <taxon>Arabidopsis</taxon>
    </lineage>
</organism>
<accession>A0A8S1ZN45</accession>
<dbReference type="EMBL" id="LR999451">
    <property type="protein sequence ID" value="CAE5958763.1"/>
    <property type="molecule type" value="Genomic_DNA"/>
</dbReference>
<evidence type="ECO:0000313" key="2">
    <source>
        <dbReference type="Proteomes" id="UP000682877"/>
    </source>
</evidence>
<proteinExistence type="predicted"/>
<protein>
    <submittedName>
        <fullName evidence="1">Uncharacterized protein</fullName>
    </submittedName>
</protein>
<gene>
    <name evidence="1" type="ORF">AARE701A_LOCUS2339</name>
</gene>
<name>A0A8S1ZN45_ARAAE</name>
<keyword evidence="2" id="KW-1185">Reference proteome</keyword>
<evidence type="ECO:0000313" key="1">
    <source>
        <dbReference type="EMBL" id="CAE5958763.1"/>
    </source>
</evidence>
<dbReference type="Proteomes" id="UP000682877">
    <property type="component" value="Chromosome 1"/>
</dbReference>
<reference evidence="1" key="1">
    <citation type="submission" date="2021-01" db="EMBL/GenBank/DDBJ databases">
        <authorList>
            <person name="Bezrukov I."/>
        </authorList>
    </citation>
    <scope>NUCLEOTIDE SEQUENCE</scope>
</reference>